<gene>
    <name evidence="8" type="ORF">ACFPME_10010</name>
</gene>
<dbReference type="InterPro" id="IPR011701">
    <property type="entry name" value="MFS"/>
</dbReference>
<comment type="caution">
    <text evidence="8">The sequence shown here is derived from an EMBL/GenBank/DDBJ whole genome shotgun (WGS) entry which is preliminary data.</text>
</comment>
<dbReference type="Proteomes" id="UP001596013">
    <property type="component" value="Unassembled WGS sequence"/>
</dbReference>
<sequence>MIVALALIYMIFAILLNSVGTVILQSIATFGIDKPEASALERYKDLTIAATSFLVASFLPMFGYRRSMMLALAIVGGACLLMPLYPGFLTTRLLFACVGIAFAMTKVCVYSSIGLLTTHRVAHSRLTNTIEGLFMVGVLAGNWIFSAFVDSTNPGNPVWVNVYWVLAAACALVILLLAGSRLDESPAHAHGHNNSFSDSLLEMLQLFVRPLVYVFLASAFLYVLIEQSFGTWLPTFNNEILKLPNAMSIQFASILAGMTALGRIGAGIVLKRVRWHTLLNVCVVGMGVLVVVVLPLARGVVARPHVGWFNAPAAAYLIPLLGLLMAPIYPVINSVALSSLPKPMHAAMTGLIVVFSALGGTMGSYITARVFARFDGIHAFYFSLLPMTLILITLFFFKRETDRAAVVAVSPAEALP</sequence>
<dbReference type="InterPro" id="IPR050375">
    <property type="entry name" value="MFS_TsgA-like"/>
</dbReference>
<feature type="transmembrane region" description="Helical" evidence="6">
    <location>
        <begin position="378"/>
        <end position="397"/>
    </location>
</feature>
<name>A0ABW0JMB6_9GAMM</name>
<proteinExistence type="predicted"/>
<accession>A0ABW0JMB6</accession>
<keyword evidence="3 6" id="KW-0812">Transmembrane</keyword>
<dbReference type="Pfam" id="PF07690">
    <property type="entry name" value="MFS_1"/>
    <property type="match status" value="1"/>
</dbReference>
<feature type="transmembrane region" description="Helical" evidence="6">
    <location>
        <begin position="313"/>
        <end position="332"/>
    </location>
</feature>
<comment type="subcellular location">
    <subcellularLocation>
        <location evidence="1">Cell inner membrane</location>
        <topology evidence="1">Multi-pass membrane protein</topology>
    </subcellularLocation>
</comment>
<evidence type="ECO:0000259" key="7">
    <source>
        <dbReference type="PROSITE" id="PS50850"/>
    </source>
</evidence>
<evidence type="ECO:0000313" key="9">
    <source>
        <dbReference type="Proteomes" id="UP001596013"/>
    </source>
</evidence>
<dbReference type="SUPFAM" id="SSF103473">
    <property type="entry name" value="MFS general substrate transporter"/>
    <property type="match status" value="1"/>
</dbReference>
<evidence type="ECO:0000256" key="2">
    <source>
        <dbReference type="ARBA" id="ARBA00022475"/>
    </source>
</evidence>
<keyword evidence="5 6" id="KW-0472">Membrane</keyword>
<dbReference type="Gene3D" id="1.20.1250.20">
    <property type="entry name" value="MFS general substrate transporter like domains"/>
    <property type="match status" value="2"/>
</dbReference>
<dbReference type="InterPro" id="IPR036259">
    <property type="entry name" value="MFS_trans_sf"/>
</dbReference>
<dbReference type="PANTHER" id="PTHR43702">
    <property type="entry name" value="L-FUCOSE-PROTON SYMPORTER"/>
    <property type="match status" value="1"/>
</dbReference>
<feature type="transmembrane region" description="Helical" evidence="6">
    <location>
        <begin position="69"/>
        <end position="87"/>
    </location>
</feature>
<evidence type="ECO:0000256" key="1">
    <source>
        <dbReference type="ARBA" id="ARBA00004429"/>
    </source>
</evidence>
<evidence type="ECO:0000256" key="4">
    <source>
        <dbReference type="ARBA" id="ARBA00022989"/>
    </source>
</evidence>
<feature type="domain" description="Major facilitator superfamily (MFS) profile" evidence="7">
    <location>
        <begin position="1"/>
        <end position="402"/>
    </location>
</feature>
<feature type="transmembrane region" description="Helical" evidence="6">
    <location>
        <begin position="344"/>
        <end position="366"/>
    </location>
</feature>
<dbReference type="EMBL" id="JBHSMK010000005">
    <property type="protein sequence ID" value="MFC5436890.1"/>
    <property type="molecule type" value="Genomic_DNA"/>
</dbReference>
<organism evidence="8 9">
    <name type="scientific">Rhodanobacter umsongensis</name>
    <dbReference type="NCBI Taxonomy" id="633153"/>
    <lineage>
        <taxon>Bacteria</taxon>
        <taxon>Pseudomonadati</taxon>
        <taxon>Pseudomonadota</taxon>
        <taxon>Gammaproteobacteria</taxon>
        <taxon>Lysobacterales</taxon>
        <taxon>Rhodanobacteraceae</taxon>
        <taxon>Rhodanobacter</taxon>
    </lineage>
</organism>
<dbReference type="RefSeq" id="WP_377305411.1">
    <property type="nucleotide sequence ID" value="NZ_JBHSMK010000005.1"/>
</dbReference>
<keyword evidence="2" id="KW-1003">Cell membrane</keyword>
<feature type="transmembrane region" description="Helical" evidence="6">
    <location>
        <begin position="93"/>
        <end position="117"/>
    </location>
</feature>
<feature type="transmembrane region" description="Helical" evidence="6">
    <location>
        <begin position="7"/>
        <end position="31"/>
    </location>
</feature>
<dbReference type="InterPro" id="IPR020846">
    <property type="entry name" value="MFS_dom"/>
</dbReference>
<feature type="transmembrane region" description="Helical" evidence="6">
    <location>
        <begin position="129"/>
        <end position="149"/>
    </location>
</feature>
<dbReference type="PROSITE" id="PS50850">
    <property type="entry name" value="MFS"/>
    <property type="match status" value="1"/>
</dbReference>
<keyword evidence="9" id="KW-1185">Reference proteome</keyword>
<feature type="transmembrane region" description="Helical" evidence="6">
    <location>
        <begin position="245"/>
        <end position="266"/>
    </location>
</feature>
<evidence type="ECO:0000256" key="3">
    <source>
        <dbReference type="ARBA" id="ARBA00022692"/>
    </source>
</evidence>
<keyword evidence="4 6" id="KW-1133">Transmembrane helix</keyword>
<reference evidence="9" key="1">
    <citation type="journal article" date="2019" name="Int. J. Syst. Evol. Microbiol.">
        <title>The Global Catalogue of Microorganisms (GCM) 10K type strain sequencing project: providing services to taxonomists for standard genome sequencing and annotation.</title>
        <authorList>
            <consortium name="The Broad Institute Genomics Platform"/>
            <consortium name="The Broad Institute Genome Sequencing Center for Infectious Disease"/>
            <person name="Wu L."/>
            <person name="Ma J."/>
        </authorList>
    </citation>
    <scope>NUCLEOTIDE SEQUENCE [LARGE SCALE GENOMIC DNA]</scope>
    <source>
        <strain evidence="9">JCM 17130</strain>
    </source>
</reference>
<feature type="transmembrane region" description="Helical" evidence="6">
    <location>
        <begin position="206"/>
        <end position="225"/>
    </location>
</feature>
<feature type="transmembrane region" description="Helical" evidence="6">
    <location>
        <begin position="43"/>
        <end position="62"/>
    </location>
</feature>
<dbReference type="PANTHER" id="PTHR43702:SF11">
    <property type="entry name" value="L-FUCOSE-PROTON SYMPORTER"/>
    <property type="match status" value="1"/>
</dbReference>
<feature type="transmembrane region" description="Helical" evidence="6">
    <location>
        <begin position="278"/>
        <end position="301"/>
    </location>
</feature>
<evidence type="ECO:0000256" key="5">
    <source>
        <dbReference type="ARBA" id="ARBA00023136"/>
    </source>
</evidence>
<evidence type="ECO:0000256" key="6">
    <source>
        <dbReference type="SAM" id="Phobius"/>
    </source>
</evidence>
<feature type="transmembrane region" description="Helical" evidence="6">
    <location>
        <begin position="161"/>
        <end position="178"/>
    </location>
</feature>
<evidence type="ECO:0000313" key="8">
    <source>
        <dbReference type="EMBL" id="MFC5436890.1"/>
    </source>
</evidence>
<protein>
    <submittedName>
        <fullName evidence="8">MFS transporter</fullName>
    </submittedName>
</protein>